<evidence type="ECO:0000256" key="3">
    <source>
        <dbReference type="ARBA" id="ARBA00022475"/>
    </source>
</evidence>
<dbReference type="PANTHER" id="PTHR33452:SF1">
    <property type="entry name" value="INNER MEMBRANE PROTEIN YPHA-RELATED"/>
    <property type="match status" value="1"/>
</dbReference>
<feature type="transmembrane region" description="Helical" evidence="7">
    <location>
        <begin position="68"/>
        <end position="88"/>
    </location>
</feature>
<name>A0A1H8S503_9GAMM</name>
<evidence type="ECO:0000313" key="8">
    <source>
        <dbReference type="EMBL" id="SEO73771.1"/>
    </source>
</evidence>
<dbReference type="RefSeq" id="WP_091641414.1">
    <property type="nucleotide sequence ID" value="NZ_FOEG01000002.1"/>
</dbReference>
<sequence length="153" mass="16192">MTTTPIDPSTTTVSTADRLAFLAYPLVRVTTGLLLIPHGAQKLFGWFGGHGLTGTGAYFGETLGMEPGILFALLAGLVEFFGGLALVLGILTRPAALAVAVLLAVALSVHLPYGFFWTEGGVEYPLMWLVLAIAVLLRGGGEFSVDRRIGLRF</sequence>
<keyword evidence="4 7" id="KW-0812">Transmembrane</keyword>
<proteinExistence type="inferred from homology"/>
<comment type="subcellular location">
    <subcellularLocation>
        <location evidence="1">Cell membrane</location>
        <topology evidence="1">Multi-pass membrane protein</topology>
    </subcellularLocation>
</comment>
<keyword evidence="9" id="KW-1185">Reference proteome</keyword>
<evidence type="ECO:0000256" key="1">
    <source>
        <dbReference type="ARBA" id="ARBA00004651"/>
    </source>
</evidence>
<keyword evidence="3" id="KW-1003">Cell membrane</keyword>
<feature type="transmembrane region" description="Helical" evidence="7">
    <location>
        <begin position="125"/>
        <end position="145"/>
    </location>
</feature>
<evidence type="ECO:0000256" key="4">
    <source>
        <dbReference type="ARBA" id="ARBA00022692"/>
    </source>
</evidence>
<comment type="similarity">
    <text evidence="2">Belongs to the DoxX family.</text>
</comment>
<feature type="transmembrane region" description="Helical" evidence="7">
    <location>
        <begin position="95"/>
        <end position="113"/>
    </location>
</feature>
<dbReference type="InterPro" id="IPR051907">
    <property type="entry name" value="DoxX-like_oxidoreductase"/>
</dbReference>
<reference evidence="8 9" key="1">
    <citation type="submission" date="2016-10" db="EMBL/GenBank/DDBJ databases">
        <authorList>
            <person name="de Groot N.N."/>
        </authorList>
    </citation>
    <scope>NUCLEOTIDE SEQUENCE [LARGE SCALE GENOMIC DNA]</scope>
    <source>
        <strain evidence="8 9">CGMCC 1.6291</strain>
    </source>
</reference>
<evidence type="ECO:0000313" key="9">
    <source>
        <dbReference type="Proteomes" id="UP000199657"/>
    </source>
</evidence>
<keyword evidence="6 7" id="KW-0472">Membrane</keyword>
<dbReference type="Pfam" id="PF07681">
    <property type="entry name" value="DoxX"/>
    <property type="match status" value="1"/>
</dbReference>
<dbReference type="OrthoDB" id="346004at2"/>
<dbReference type="InterPro" id="IPR032808">
    <property type="entry name" value="DoxX"/>
</dbReference>
<dbReference type="PANTHER" id="PTHR33452">
    <property type="entry name" value="OXIDOREDUCTASE CATD-RELATED"/>
    <property type="match status" value="1"/>
</dbReference>
<evidence type="ECO:0000256" key="5">
    <source>
        <dbReference type="ARBA" id="ARBA00022989"/>
    </source>
</evidence>
<keyword evidence="5 7" id="KW-1133">Transmembrane helix</keyword>
<dbReference type="EMBL" id="FOEG01000002">
    <property type="protein sequence ID" value="SEO73771.1"/>
    <property type="molecule type" value="Genomic_DNA"/>
</dbReference>
<evidence type="ECO:0000256" key="7">
    <source>
        <dbReference type="SAM" id="Phobius"/>
    </source>
</evidence>
<dbReference type="GO" id="GO:0005886">
    <property type="term" value="C:plasma membrane"/>
    <property type="evidence" value="ECO:0007669"/>
    <property type="project" value="UniProtKB-SubCell"/>
</dbReference>
<dbReference type="Proteomes" id="UP000199657">
    <property type="component" value="Unassembled WGS sequence"/>
</dbReference>
<organism evidence="8 9">
    <name type="scientific">Aquisalimonas asiatica</name>
    <dbReference type="NCBI Taxonomy" id="406100"/>
    <lineage>
        <taxon>Bacteria</taxon>
        <taxon>Pseudomonadati</taxon>
        <taxon>Pseudomonadota</taxon>
        <taxon>Gammaproteobacteria</taxon>
        <taxon>Chromatiales</taxon>
        <taxon>Ectothiorhodospiraceae</taxon>
        <taxon>Aquisalimonas</taxon>
    </lineage>
</organism>
<accession>A0A1H8S503</accession>
<protein>
    <submittedName>
        <fullName evidence="8">Putative oxidoreductase</fullName>
    </submittedName>
</protein>
<evidence type="ECO:0000256" key="2">
    <source>
        <dbReference type="ARBA" id="ARBA00006679"/>
    </source>
</evidence>
<dbReference type="AlphaFoldDB" id="A0A1H8S503"/>
<evidence type="ECO:0000256" key="6">
    <source>
        <dbReference type="ARBA" id="ARBA00023136"/>
    </source>
</evidence>
<dbReference type="STRING" id="406100.SAMN04488052_102500"/>
<gene>
    <name evidence="8" type="ORF">SAMN04488052_102500</name>
</gene>